<evidence type="ECO:0000313" key="1">
    <source>
        <dbReference type="EMBL" id="OGE89317.1"/>
    </source>
</evidence>
<protein>
    <submittedName>
        <fullName evidence="1">Uncharacterized protein</fullName>
    </submittedName>
</protein>
<accession>A0A1F5PHD1</accession>
<dbReference type="Proteomes" id="UP000178377">
    <property type="component" value="Unassembled WGS sequence"/>
</dbReference>
<evidence type="ECO:0000313" key="2">
    <source>
        <dbReference type="Proteomes" id="UP000178377"/>
    </source>
</evidence>
<proteinExistence type="predicted"/>
<sequence>MSFTRVIVTQWQFGTVKNQMKEETWLERIRQAHQMAINAREYGHVVVATTDEISRPHFEDTGAILLTTDLSGVGPPRRLGFQYAVELIGKNHGAIGWTEPEKATLPLNVEEICRPIEEESVDLVIPYLTDEGIRSYPTPQIPWEHLGNYWCSIIFGRKLPIFRRDFFFAPVFFSPRAARFFTEYPGESKMPDLWDSIFCPRMDAFCSGARIAEVETRFFYPREQAEAESRDYTMLARRAAALNNIIGSLVTRRKYWEARGFNFGPPDLKTLQMHSAMDYPTAPVGYK</sequence>
<dbReference type="AlphaFoldDB" id="A0A1F5PHD1"/>
<dbReference type="STRING" id="1817828.A2722_02910"/>
<reference evidence="1 2" key="1">
    <citation type="journal article" date="2016" name="Nat. Commun.">
        <title>Thousands of microbial genomes shed light on interconnected biogeochemical processes in an aquifer system.</title>
        <authorList>
            <person name="Anantharaman K."/>
            <person name="Brown C.T."/>
            <person name="Hug L.A."/>
            <person name="Sharon I."/>
            <person name="Castelle C.J."/>
            <person name="Probst A.J."/>
            <person name="Thomas B.C."/>
            <person name="Singh A."/>
            <person name="Wilkins M.J."/>
            <person name="Karaoz U."/>
            <person name="Brodie E.L."/>
            <person name="Williams K.H."/>
            <person name="Hubbard S.S."/>
            <person name="Banfield J.F."/>
        </authorList>
    </citation>
    <scope>NUCLEOTIDE SEQUENCE [LARGE SCALE GENOMIC DNA]</scope>
</reference>
<name>A0A1F5PHD1_9BACT</name>
<comment type="caution">
    <text evidence="1">The sequence shown here is derived from an EMBL/GenBank/DDBJ whole genome shotgun (WGS) entry which is preliminary data.</text>
</comment>
<organism evidence="1 2">
    <name type="scientific">Candidatus Doudnabacteria bacterium RIFCSPHIGHO2_01_FULL_50_11</name>
    <dbReference type="NCBI Taxonomy" id="1817828"/>
    <lineage>
        <taxon>Bacteria</taxon>
        <taxon>Candidatus Doudnaibacteriota</taxon>
    </lineage>
</organism>
<dbReference type="EMBL" id="MFEO01000023">
    <property type="protein sequence ID" value="OGE89317.1"/>
    <property type="molecule type" value="Genomic_DNA"/>
</dbReference>
<gene>
    <name evidence="1" type="ORF">A2722_02910</name>
</gene>